<dbReference type="EMBL" id="KN824285">
    <property type="protein sequence ID" value="KIM30223.1"/>
    <property type="molecule type" value="Genomic_DNA"/>
</dbReference>
<evidence type="ECO:0000313" key="2">
    <source>
        <dbReference type="Proteomes" id="UP000054097"/>
    </source>
</evidence>
<dbReference type="AlphaFoldDB" id="A0A0C2WVP7"/>
<name>A0A0C2WVP7_SERVB</name>
<reference evidence="1 2" key="1">
    <citation type="submission" date="2014-04" db="EMBL/GenBank/DDBJ databases">
        <authorList>
            <consortium name="DOE Joint Genome Institute"/>
            <person name="Kuo A."/>
            <person name="Zuccaro A."/>
            <person name="Kohler A."/>
            <person name="Nagy L.G."/>
            <person name="Floudas D."/>
            <person name="Copeland A."/>
            <person name="Barry K.W."/>
            <person name="Cichocki N."/>
            <person name="Veneault-Fourrey C."/>
            <person name="LaButti K."/>
            <person name="Lindquist E.A."/>
            <person name="Lipzen A."/>
            <person name="Lundell T."/>
            <person name="Morin E."/>
            <person name="Murat C."/>
            <person name="Sun H."/>
            <person name="Tunlid A."/>
            <person name="Henrissat B."/>
            <person name="Grigoriev I.V."/>
            <person name="Hibbett D.S."/>
            <person name="Martin F."/>
            <person name="Nordberg H.P."/>
            <person name="Cantor M.N."/>
            <person name="Hua S.X."/>
        </authorList>
    </citation>
    <scope>NUCLEOTIDE SEQUENCE [LARGE SCALE GENOMIC DNA]</scope>
    <source>
        <strain evidence="1 2">MAFF 305830</strain>
    </source>
</reference>
<proteinExistence type="predicted"/>
<reference evidence="2" key="2">
    <citation type="submission" date="2015-01" db="EMBL/GenBank/DDBJ databases">
        <title>Evolutionary Origins and Diversification of the Mycorrhizal Mutualists.</title>
        <authorList>
            <consortium name="DOE Joint Genome Institute"/>
            <consortium name="Mycorrhizal Genomics Consortium"/>
            <person name="Kohler A."/>
            <person name="Kuo A."/>
            <person name="Nagy L.G."/>
            <person name="Floudas D."/>
            <person name="Copeland A."/>
            <person name="Barry K.W."/>
            <person name="Cichocki N."/>
            <person name="Veneault-Fourrey C."/>
            <person name="LaButti K."/>
            <person name="Lindquist E.A."/>
            <person name="Lipzen A."/>
            <person name="Lundell T."/>
            <person name="Morin E."/>
            <person name="Murat C."/>
            <person name="Riley R."/>
            <person name="Ohm R."/>
            <person name="Sun H."/>
            <person name="Tunlid A."/>
            <person name="Henrissat B."/>
            <person name="Grigoriev I.V."/>
            <person name="Hibbett D.S."/>
            <person name="Martin F."/>
        </authorList>
    </citation>
    <scope>NUCLEOTIDE SEQUENCE [LARGE SCALE GENOMIC DNA]</scope>
    <source>
        <strain evidence="2">MAFF 305830</strain>
    </source>
</reference>
<dbReference type="HOGENOM" id="CLU_2759410_0_0_1"/>
<evidence type="ECO:0000313" key="1">
    <source>
        <dbReference type="EMBL" id="KIM30223.1"/>
    </source>
</evidence>
<sequence length="70" mass="7593">MRPYALICAKSIRVLGNICPGSGRKEPHPFNNFSNICCCPSYPLAAISSYPLAAIWYSAIGSRAACSFKH</sequence>
<protein>
    <submittedName>
        <fullName evidence="1">Uncharacterized protein</fullName>
    </submittedName>
</protein>
<gene>
    <name evidence="1" type="ORF">M408DRAFT_295365</name>
</gene>
<keyword evidence="2" id="KW-1185">Reference proteome</keyword>
<dbReference type="Proteomes" id="UP000054097">
    <property type="component" value="Unassembled WGS sequence"/>
</dbReference>
<organism evidence="1 2">
    <name type="scientific">Serendipita vermifera MAFF 305830</name>
    <dbReference type="NCBI Taxonomy" id="933852"/>
    <lineage>
        <taxon>Eukaryota</taxon>
        <taxon>Fungi</taxon>
        <taxon>Dikarya</taxon>
        <taxon>Basidiomycota</taxon>
        <taxon>Agaricomycotina</taxon>
        <taxon>Agaricomycetes</taxon>
        <taxon>Sebacinales</taxon>
        <taxon>Serendipitaceae</taxon>
        <taxon>Serendipita</taxon>
    </lineage>
</organism>
<accession>A0A0C2WVP7</accession>